<evidence type="ECO:0000313" key="1">
    <source>
        <dbReference type="EMBL" id="APA97764.1"/>
    </source>
</evidence>
<reference evidence="1 2" key="1">
    <citation type="submission" date="2016-10" db="EMBL/GenBank/DDBJ databases">
        <title>Genome sequence of Nocardia seriolae strain EM150506, isolated from Anguila japonica.</title>
        <authorList>
            <person name="Han H.-J."/>
        </authorList>
    </citation>
    <scope>NUCLEOTIDE SEQUENCE [LARGE SCALE GENOMIC DNA]</scope>
    <source>
        <strain evidence="1 2">EM150506</strain>
    </source>
</reference>
<dbReference type="RefSeq" id="WP_071344005.1">
    <property type="nucleotide sequence ID" value="NZ_CP017839.1"/>
</dbReference>
<name>A0ABC8AUD9_9NOCA</name>
<sequence length="146" mass="16503">MLTPPRTRELSTPDALRRLGTIGFGRIVYSRWALPTIRPVNHVLDHDTLVIYANPGATMAPERQVVAYQADMLDHYTQLGWCVTITGVAEEITDQHVLTEYRTRIHHRLAGADHRLVRIRPEIVIGLEYLDPAPQLTSDNHVAPLP</sequence>
<dbReference type="SUPFAM" id="SSF50475">
    <property type="entry name" value="FMN-binding split barrel"/>
    <property type="match status" value="1"/>
</dbReference>
<evidence type="ECO:0008006" key="3">
    <source>
        <dbReference type="Google" id="ProtNLM"/>
    </source>
</evidence>
<dbReference type="Gene3D" id="2.30.110.10">
    <property type="entry name" value="Electron Transport, Fmn-binding Protein, Chain A"/>
    <property type="match status" value="1"/>
</dbReference>
<dbReference type="InterPro" id="IPR024747">
    <property type="entry name" value="Pyridox_Oxase-rel"/>
</dbReference>
<dbReference type="AlphaFoldDB" id="A0ABC8AUD9"/>
<dbReference type="Pfam" id="PF12900">
    <property type="entry name" value="Pyridox_ox_2"/>
    <property type="match status" value="1"/>
</dbReference>
<dbReference type="KEGG" id="nsr:NS506_03715"/>
<dbReference type="Proteomes" id="UP000180166">
    <property type="component" value="Chromosome"/>
</dbReference>
<gene>
    <name evidence="1" type="ORF">NS506_03715</name>
</gene>
<dbReference type="EMBL" id="CP017839">
    <property type="protein sequence ID" value="APA97764.1"/>
    <property type="molecule type" value="Genomic_DNA"/>
</dbReference>
<organism evidence="1 2">
    <name type="scientific">Nocardia seriolae</name>
    <dbReference type="NCBI Taxonomy" id="37332"/>
    <lineage>
        <taxon>Bacteria</taxon>
        <taxon>Bacillati</taxon>
        <taxon>Actinomycetota</taxon>
        <taxon>Actinomycetes</taxon>
        <taxon>Mycobacteriales</taxon>
        <taxon>Nocardiaceae</taxon>
        <taxon>Nocardia</taxon>
    </lineage>
</organism>
<proteinExistence type="predicted"/>
<evidence type="ECO:0000313" key="2">
    <source>
        <dbReference type="Proteomes" id="UP000180166"/>
    </source>
</evidence>
<accession>A0ABC8AUD9</accession>
<dbReference type="InterPro" id="IPR012349">
    <property type="entry name" value="Split_barrel_FMN-bd"/>
</dbReference>
<protein>
    <recommendedName>
        <fullName evidence="3">Pyridoxamine 5'-phosphate oxidase family protein</fullName>
    </recommendedName>
</protein>